<dbReference type="InterPro" id="IPR005619">
    <property type="entry name" value="Uncharacterised_YajG"/>
</dbReference>
<comment type="caution">
    <text evidence="2">The sequence shown here is derived from an EMBL/GenBank/DDBJ whole genome shotgun (WGS) entry which is preliminary data.</text>
</comment>
<dbReference type="EMBL" id="JAWCUA010000010">
    <property type="protein sequence ID" value="MDU0113988.1"/>
    <property type="molecule type" value="Genomic_DNA"/>
</dbReference>
<dbReference type="Proteomes" id="UP001257914">
    <property type="component" value="Unassembled WGS sequence"/>
</dbReference>
<gene>
    <name evidence="2" type="ORF">RT723_13460</name>
</gene>
<feature type="chain" id="PRO_5047337144" evidence="1">
    <location>
        <begin position="19"/>
        <end position="175"/>
    </location>
</feature>
<accession>A0ABU3R2V2</accession>
<reference evidence="2 3" key="1">
    <citation type="submission" date="2023-10" db="EMBL/GenBank/DDBJ databases">
        <title>Psychrosphaera aquimaarina strain SW33 isolated from seawater.</title>
        <authorList>
            <person name="Bayburt H."/>
            <person name="Kim J.M."/>
            <person name="Choi B.J."/>
            <person name="Jeon C.O."/>
        </authorList>
    </citation>
    <scope>NUCLEOTIDE SEQUENCE [LARGE SCALE GENOMIC DNA]</scope>
    <source>
        <strain evidence="2 3">KCTC 52743</strain>
    </source>
</reference>
<organism evidence="2 3">
    <name type="scientific">Psychrosphaera aquimarina</name>
    <dbReference type="NCBI Taxonomy" id="2044854"/>
    <lineage>
        <taxon>Bacteria</taxon>
        <taxon>Pseudomonadati</taxon>
        <taxon>Pseudomonadota</taxon>
        <taxon>Gammaproteobacteria</taxon>
        <taxon>Alteromonadales</taxon>
        <taxon>Pseudoalteromonadaceae</taxon>
        <taxon>Psychrosphaera</taxon>
    </lineage>
</organism>
<protein>
    <submittedName>
        <fullName evidence="2">YajG family lipoprotein</fullName>
    </submittedName>
</protein>
<evidence type="ECO:0000256" key="1">
    <source>
        <dbReference type="SAM" id="SignalP"/>
    </source>
</evidence>
<keyword evidence="3" id="KW-1185">Reference proteome</keyword>
<evidence type="ECO:0000313" key="3">
    <source>
        <dbReference type="Proteomes" id="UP001257914"/>
    </source>
</evidence>
<keyword evidence="2" id="KW-0449">Lipoprotein</keyword>
<evidence type="ECO:0000313" key="2">
    <source>
        <dbReference type="EMBL" id="MDU0113988.1"/>
    </source>
</evidence>
<dbReference type="RefSeq" id="WP_216056189.1">
    <property type="nucleotide sequence ID" value="NZ_JAWCUA010000010.1"/>
</dbReference>
<dbReference type="PROSITE" id="PS51257">
    <property type="entry name" value="PROKAR_LIPOPROTEIN"/>
    <property type="match status" value="1"/>
</dbReference>
<keyword evidence="1" id="KW-0732">Signal</keyword>
<name>A0ABU3R2V2_9GAMM</name>
<proteinExistence type="predicted"/>
<feature type="signal peptide" evidence="1">
    <location>
        <begin position="1"/>
        <end position="18"/>
    </location>
</feature>
<dbReference type="Pfam" id="PF03923">
    <property type="entry name" value="Lipoprotein_16"/>
    <property type="match status" value="1"/>
</dbReference>
<sequence length="175" mass="19716">MLKKILILAVITGLYACANNKAKPVVIAPEQTINKQYMSVKAVEFNDQRKNKALAVINGKSLPLTKDLPATMKEWLTNSIEVNQYGTKVLTVNLLSFGSFIKQETMSFSMESVLEWQLKLESKKGSWTKSYQTTMTEEGPLSADNTIVERHLNQLTTVLLEQSLNDPEFNQAIFK</sequence>